<comment type="caution">
    <text evidence="3">The sequence shown here is derived from an EMBL/GenBank/DDBJ whole genome shotgun (WGS) entry which is preliminary data.</text>
</comment>
<keyword evidence="2" id="KW-0945">Host-virus interaction</keyword>
<dbReference type="Pfam" id="PF11133">
    <property type="entry name" value="Phage_head_fibr"/>
    <property type="match status" value="1"/>
</dbReference>
<organism evidence="3 4">
    <name type="scientific">Serratia proteamaculans</name>
    <dbReference type="NCBI Taxonomy" id="28151"/>
    <lineage>
        <taxon>Bacteria</taxon>
        <taxon>Pseudomonadati</taxon>
        <taxon>Pseudomonadota</taxon>
        <taxon>Gammaproteobacteria</taxon>
        <taxon>Enterobacterales</taxon>
        <taxon>Yersiniaceae</taxon>
        <taxon>Serratia</taxon>
    </lineage>
</organism>
<gene>
    <name evidence="3" type="ORF">JEQ07_23865</name>
</gene>
<dbReference type="Gene3D" id="6.10.140.1630">
    <property type="match status" value="1"/>
</dbReference>
<protein>
    <submittedName>
        <fullName evidence="3">Uncharacterized protein</fullName>
    </submittedName>
</protein>
<dbReference type="Proteomes" id="UP000639004">
    <property type="component" value="Unassembled WGS sequence"/>
</dbReference>
<dbReference type="EMBL" id="JAEHSL010000035">
    <property type="protein sequence ID" value="MBI6183418.1"/>
    <property type="molecule type" value="Genomic_DNA"/>
</dbReference>
<evidence type="ECO:0000313" key="4">
    <source>
        <dbReference type="Proteomes" id="UP000639004"/>
    </source>
</evidence>
<keyword evidence="4" id="KW-1185">Reference proteome</keyword>
<name>A0ABS0U132_SERPR</name>
<dbReference type="RefSeq" id="WP_198642613.1">
    <property type="nucleotide sequence ID" value="NZ_JAEHSL010000035.1"/>
</dbReference>
<dbReference type="InterPro" id="IPR022741">
    <property type="entry name" value="Phage_B103_Gp8"/>
</dbReference>
<evidence type="ECO:0000313" key="3">
    <source>
        <dbReference type="EMBL" id="MBI6183418.1"/>
    </source>
</evidence>
<proteinExistence type="predicted"/>
<accession>A0ABS0U132</accession>
<sequence length="238" mass="23831">MSILKPAKILGAGGGGAAVTVDSITDATDIGKGLLKASDGEAVMKSLENADGDIIVGKGMIFKADTITDEHIIEFHYAPHDGKADASIMANANEQGGAIALAVRAQGEPVPTNVVTLSAAGAKQIIVGHADFTLHVGKALVDISGITLFAKSVVECATAEALRELVGAGTSNLTIGTTATTAKAGNWKPASADLPGATVAAIGGVKMAAAMDDLTAAPTQEDFNTLLANLRASGVMAL</sequence>
<comment type="subcellular location">
    <subcellularLocation>
        <location evidence="1">Virion</location>
    </subcellularLocation>
</comment>
<evidence type="ECO:0000256" key="2">
    <source>
        <dbReference type="ARBA" id="ARBA00022581"/>
    </source>
</evidence>
<evidence type="ECO:0000256" key="1">
    <source>
        <dbReference type="ARBA" id="ARBA00004328"/>
    </source>
</evidence>
<reference evidence="3 4" key="1">
    <citation type="submission" date="2020-12" db="EMBL/GenBank/DDBJ databases">
        <title>Enhanced detection system for hospital associated transmission using whole genome sequencing surveillance.</title>
        <authorList>
            <person name="Harrison L.H."/>
            <person name="Van Tyne D."/>
            <person name="Marsh J.W."/>
            <person name="Griffith M.P."/>
            <person name="Snyder D.J."/>
            <person name="Cooper V.S."/>
            <person name="Mustapha M."/>
        </authorList>
    </citation>
    <scope>NUCLEOTIDE SEQUENCE [LARGE SCALE GENOMIC DNA]</scope>
    <source>
        <strain evidence="3 4">SER00238</strain>
    </source>
</reference>